<evidence type="ECO:0000313" key="4">
    <source>
        <dbReference type="EMBL" id="SNT10573.1"/>
    </source>
</evidence>
<dbReference type="EMBL" id="FZOG01000010">
    <property type="protein sequence ID" value="SNT10573.1"/>
    <property type="molecule type" value="Genomic_DNA"/>
</dbReference>
<name>A0A239JYT8_9PSED</name>
<dbReference type="PANTHER" id="PTHR30035">
    <property type="entry name" value="LIPOPROTEIN VACJ-RELATED"/>
    <property type="match status" value="1"/>
</dbReference>
<dbReference type="Proteomes" id="UP000242915">
    <property type="component" value="Unassembled WGS sequence"/>
</dbReference>
<dbReference type="GO" id="GO:0016020">
    <property type="term" value="C:membrane"/>
    <property type="evidence" value="ECO:0007669"/>
    <property type="project" value="InterPro"/>
</dbReference>
<dbReference type="PRINTS" id="PR01805">
    <property type="entry name" value="VACJLIPOPROT"/>
</dbReference>
<reference evidence="5" key="1">
    <citation type="submission" date="2017-06" db="EMBL/GenBank/DDBJ databases">
        <authorList>
            <person name="Varghese N."/>
            <person name="Submissions S."/>
        </authorList>
    </citation>
    <scope>NUCLEOTIDE SEQUENCE [LARGE SCALE GENOMIC DNA]</scope>
    <source>
        <strain evidence="5">CIP 108523</strain>
    </source>
</reference>
<protein>
    <submittedName>
        <fullName evidence="4">Phospholipid-binding lipoprotein MlaA</fullName>
    </submittedName>
</protein>
<dbReference type="InterPro" id="IPR007428">
    <property type="entry name" value="MlaA"/>
</dbReference>
<dbReference type="RefSeq" id="WP_089361391.1">
    <property type="nucleotide sequence ID" value="NZ_FZOG01000010.1"/>
</dbReference>
<evidence type="ECO:0000256" key="2">
    <source>
        <dbReference type="ARBA" id="ARBA00022729"/>
    </source>
</evidence>
<keyword evidence="4" id="KW-0449">Lipoprotein</keyword>
<evidence type="ECO:0000256" key="1">
    <source>
        <dbReference type="ARBA" id="ARBA00010634"/>
    </source>
</evidence>
<evidence type="ECO:0000313" key="5">
    <source>
        <dbReference type="Proteomes" id="UP000242915"/>
    </source>
</evidence>
<accession>A0A239JYT8</accession>
<feature type="chain" id="PRO_5013394412" evidence="3">
    <location>
        <begin position="20"/>
        <end position="259"/>
    </location>
</feature>
<dbReference type="Pfam" id="PF04333">
    <property type="entry name" value="MlaA"/>
    <property type="match status" value="1"/>
</dbReference>
<feature type="signal peptide" evidence="3">
    <location>
        <begin position="1"/>
        <end position="19"/>
    </location>
</feature>
<keyword evidence="5" id="KW-1185">Reference proteome</keyword>
<dbReference type="GO" id="GO:0120010">
    <property type="term" value="P:intermembrane phospholipid transfer"/>
    <property type="evidence" value="ECO:0007669"/>
    <property type="project" value="TreeGrafter"/>
</dbReference>
<dbReference type="AlphaFoldDB" id="A0A239JYT8"/>
<evidence type="ECO:0000256" key="3">
    <source>
        <dbReference type="SAM" id="SignalP"/>
    </source>
</evidence>
<dbReference type="PANTHER" id="PTHR30035:SF3">
    <property type="entry name" value="INTERMEMBRANE PHOSPHOLIPID TRANSPORT SYSTEM LIPOPROTEIN MLAA"/>
    <property type="match status" value="1"/>
</dbReference>
<gene>
    <name evidence="4" type="ORF">SAMN05216255_0078</name>
</gene>
<comment type="similarity">
    <text evidence="1">Belongs to the MlaA family.</text>
</comment>
<sequence>MVKKILLLALLLSAESAWAETTPPIGEDGFKNPLERLEFNPGLDQHVFEQSSFQALDVYDPWESINRRIYHFNYRFDEWVFIPVVDGYRWITPDFVESGVSNFFANIGDISNLANSLLQLKGKRSMDITARLLLNTTIGVLGVWDPATKMGIPKQREDFGQTLGYYGVPAGPYLMLPILGPSTLRDGTGLVADFEGLATLDFLDFFAFSFDSPQLEVSTLWAIDTRSTVNFRYGQLNSPFEYEKIRYFYTEARKLQINE</sequence>
<proteinExistence type="inferred from homology"/>
<keyword evidence="2 3" id="KW-0732">Signal</keyword>
<organism evidence="4 5">
    <name type="scientific">Pseudomonas segetis</name>
    <dbReference type="NCBI Taxonomy" id="298908"/>
    <lineage>
        <taxon>Bacteria</taxon>
        <taxon>Pseudomonadati</taxon>
        <taxon>Pseudomonadota</taxon>
        <taxon>Gammaproteobacteria</taxon>
        <taxon>Pseudomonadales</taxon>
        <taxon>Pseudomonadaceae</taxon>
        <taxon>Pseudomonas</taxon>
    </lineage>
</organism>